<dbReference type="AlphaFoldDB" id="A0A0N4YIK9"/>
<organism evidence="4">
    <name type="scientific">Nippostrongylus brasiliensis</name>
    <name type="common">Rat hookworm</name>
    <dbReference type="NCBI Taxonomy" id="27835"/>
    <lineage>
        <taxon>Eukaryota</taxon>
        <taxon>Metazoa</taxon>
        <taxon>Ecdysozoa</taxon>
        <taxon>Nematoda</taxon>
        <taxon>Chromadorea</taxon>
        <taxon>Rhabditida</taxon>
        <taxon>Rhabditina</taxon>
        <taxon>Rhabditomorpha</taxon>
        <taxon>Strongyloidea</taxon>
        <taxon>Heligmosomidae</taxon>
        <taxon>Nippostrongylus</taxon>
    </lineage>
</organism>
<protein>
    <submittedName>
        <fullName evidence="4">CCHC-type domain-containing protein</fullName>
    </submittedName>
</protein>
<evidence type="ECO:0000313" key="2">
    <source>
        <dbReference type="EMBL" id="VDL80350.1"/>
    </source>
</evidence>
<reference evidence="4" key="1">
    <citation type="submission" date="2017-02" db="UniProtKB">
        <authorList>
            <consortium name="WormBaseParasite"/>
        </authorList>
    </citation>
    <scope>IDENTIFICATION</scope>
</reference>
<sequence>MVNTEKLDEDAIEKDLTMVFEEIQQESKDATALRKQWFQVLSDNSFRQSGGGEQALLLSRFSTTATTIKERLLRFGTRFLLTDQIYHLQTKANLASSTRRQEWLTKESNDEPVVVETVLKTVENSVRHLNTTIREIEERVFYAEKDLKASAKEAQMSEMLRSMNDKLQAMAEQPEGSKTSKERDDIINALAERVNQLERTSAQSEREREPKRGAQASERVELPLLDNRPVESDDGYMDRLIDELKSDPGDEEKDRYREQLIVEVRNETADEEGDLQIVDEVGSDDDEPSVKRARLLVTPRKYERKVVATQINEIKAKIASMEKDLKAFPHRRLGGAESGLEATTVCVFCGMRCHHFPDACPVITEVGKREELVRIRGLCRVCLEHYLMEPCRFAQLGIRCRYCSQVAGSVFDDAIPEDGGYGHHRALCPVTCSKNRMKKRLVRQRKALIGKQALLTTAEAECRKCDQ</sequence>
<dbReference type="WBParaSite" id="NBR_0001675401-mRNA-1">
    <property type="protein sequence ID" value="NBR_0001675401-mRNA-1"/>
    <property type="gene ID" value="NBR_0001675401"/>
</dbReference>
<proteinExistence type="predicted"/>
<evidence type="ECO:0000256" key="1">
    <source>
        <dbReference type="SAM" id="MobiDB-lite"/>
    </source>
</evidence>
<feature type="region of interest" description="Disordered" evidence="1">
    <location>
        <begin position="197"/>
        <end position="222"/>
    </location>
</feature>
<accession>A0A0N4YIK9</accession>
<evidence type="ECO:0000313" key="3">
    <source>
        <dbReference type="Proteomes" id="UP000271162"/>
    </source>
</evidence>
<reference evidence="2 3" key="2">
    <citation type="submission" date="2018-11" db="EMBL/GenBank/DDBJ databases">
        <authorList>
            <consortium name="Pathogen Informatics"/>
        </authorList>
    </citation>
    <scope>NUCLEOTIDE SEQUENCE [LARGE SCALE GENOMIC DNA]</scope>
</reference>
<keyword evidence="3" id="KW-1185">Reference proteome</keyword>
<name>A0A0N4YIK9_NIPBR</name>
<evidence type="ECO:0000313" key="4">
    <source>
        <dbReference type="WBParaSite" id="NBR_0001675401-mRNA-1"/>
    </source>
</evidence>
<dbReference type="OMA" id="EHYLMEP"/>
<dbReference type="EMBL" id="UYSL01022380">
    <property type="protein sequence ID" value="VDL80350.1"/>
    <property type="molecule type" value="Genomic_DNA"/>
</dbReference>
<dbReference type="Proteomes" id="UP000271162">
    <property type="component" value="Unassembled WGS sequence"/>
</dbReference>
<gene>
    <name evidence="2" type="ORF">NBR_LOCUS16755</name>
</gene>